<organism evidence="1">
    <name type="scientific">Spodoptera frugiperda</name>
    <name type="common">Fall armyworm</name>
    <dbReference type="NCBI Taxonomy" id="7108"/>
    <lineage>
        <taxon>Eukaryota</taxon>
        <taxon>Metazoa</taxon>
        <taxon>Ecdysozoa</taxon>
        <taxon>Arthropoda</taxon>
        <taxon>Hexapoda</taxon>
        <taxon>Insecta</taxon>
        <taxon>Pterygota</taxon>
        <taxon>Neoptera</taxon>
        <taxon>Endopterygota</taxon>
        <taxon>Lepidoptera</taxon>
        <taxon>Glossata</taxon>
        <taxon>Ditrysia</taxon>
        <taxon>Noctuoidea</taxon>
        <taxon>Noctuidae</taxon>
        <taxon>Amphipyrinae</taxon>
        <taxon>Spodoptera</taxon>
    </lineage>
</organism>
<dbReference type="EMBL" id="ODYU01008341">
    <property type="protein sequence ID" value="SOQ51846.1"/>
    <property type="molecule type" value="Genomic_DNA"/>
</dbReference>
<sequence>MFIKCAHCHTPTLWLQMVFLNGTSPPQPPVPLKLLYARIYSRYYIHYCSRDINDCLGSRNEIIQKILLEEKKKKTIVSTSLGTKETVQLGEIQSPGTTIARDHMMGGLLVLQLRCRTLAPSHHASKKLDNTVIHLQTELGYRCSETFLSAVEKVVIIIISAIRRPLLLNIDLPQLEKVVQDVYIYPRARVAARGPRRLQHTPPRRAVSTFCASVWRVTWSACPTLLHIGQSAPLHNSHNRPPLLAPRKFVPLFQYFNTA</sequence>
<reference evidence="1" key="1">
    <citation type="submission" date="2016-07" db="EMBL/GenBank/DDBJ databases">
        <authorList>
            <person name="Bretaudeau A."/>
        </authorList>
    </citation>
    <scope>NUCLEOTIDE SEQUENCE</scope>
    <source>
        <strain evidence="1">Rice</strain>
        <tissue evidence="1">Whole body</tissue>
    </source>
</reference>
<gene>
    <name evidence="1" type="ORF">SFRICE_031507</name>
</gene>
<name>A0A2H1WFX4_SPOFR</name>
<accession>A0A2H1WFX4</accession>
<proteinExistence type="predicted"/>
<evidence type="ECO:0000313" key="1">
    <source>
        <dbReference type="EMBL" id="SOQ51846.1"/>
    </source>
</evidence>
<protein>
    <submittedName>
        <fullName evidence="1">SFRICE_031507</fullName>
    </submittedName>
</protein>
<dbReference type="AlphaFoldDB" id="A0A2H1WFX4"/>